<dbReference type="InterPro" id="IPR036691">
    <property type="entry name" value="Endo/exonu/phosph_ase_sf"/>
</dbReference>
<protein>
    <recommendedName>
        <fullName evidence="4">Endonuclease/exonuclease/phosphatase domain-containing protein</fullName>
    </recommendedName>
</protein>
<evidence type="ECO:0000256" key="1">
    <source>
        <dbReference type="SAM" id="MobiDB-lite"/>
    </source>
</evidence>
<feature type="compositionally biased region" description="Basic and acidic residues" evidence="1">
    <location>
        <begin position="129"/>
        <end position="145"/>
    </location>
</feature>
<feature type="region of interest" description="Disordered" evidence="1">
    <location>
        <begin position="127"/>
        <end position="152"/>
    </location>
</feature>
<organism evidence="2 3">
    <name type="scientific">Chenopodium quinoa</name>
    <name type="common">Quinoa</name>
    <dbReference type="NCBI Taxonomy" id="63459"/>
    <lineage>
        <taxon>Eukaryota</taxon>
        <taxon>Viridiplantae</taxon>
        <taxon>Streptophyta</taxon>
        <taxon>Embryophyta</taxon>
        <taxon>Tracheophyta</taxon>
        <taxon>Spermatophyta</taxon>
        <taxon>Magnoliopsida</taxon>
        <taxon>eudicotyledons</taxon>
        <taxon>Gunneridae</taxon>
        <taxon>Pentapetalae</taxon>
        <taxon>Caryophyllales</taxon>
        <taxon>Chenopodiaceae</taxon>
        <taxon>Chenopodioideae</taxon>
        <taxon>Atripliceae</taxon>
        <taxon>Chenopodium</taxon>
    </lineage>
</organism>
<dbReference type="Gramene" id="AUR62033673-RA">
    <property type="protein sequence ID" value="AUR62033673-RA:cds"/>
    <property type="gene ID" value="AUR62033673"/>
</dbReference>
<keyword evidence="3" id="KW-1185">Reference proteome</keyword>
<evidence type="ECO:0008006" key="4">
    <source>
        <dbReference type="Google" id="ProtNLM"/>
    </source>
</evidence>
<dbReference type="PANTHER" id="PTHR33710">
    <property type="entry name" value="BNAC02G09200D PROTEIN"/>
    <property type="match status" value="1"/>
</dbReference>
<evidence type="ECO:0000313" key="3">
    <source>
        <dbReference type="Proteomes" id="UP000596660"/>
    </source>
</evidence>
<dbReference type="AlphaFoldDB" id="A0A803MQX2"/>
<evidence type="ECO:0000313" key="2">
    <source>
        <dbReference type="EnsemblPlants" id="AUR62033673-RA:cds"/>
    </source>
</evidence>
<reference evidence="2" key="1">
    <citation type="journal article" date="2017" name="Nature">
        <title>The genome of Chenopodium quinoa.</title>
        <authorList>
            <person name="Jarvis D.E."/>
            <person name="Ho Y.S."/>
            <person name="Lightfoot D.J."/>
            <person name="Schmoeckel S.M."/>
            <person name="Li B."/>
            <person name="Borm T.J.A."/>
            <person name="Ohyanagi H."/>
            <person name="Mineta K."/>
            <person name="Michell C.T."/>
            <person name="Saber N."/>
            <person name="Kharbatia N.M."/>
            <person name="Rupper R.R."/>
            <person name="Sharp A.R."/>
            <person name="Dally N."/>
            <person name="Boughton B.A."/>
            <person name="Woo Y.H."/>
            <person name="Gao G."/>
            <person name="Schijlen E.G.W.M."/>
            <person name="Guo X."/>
            <person name="Momin A.A."/>
            <person name="Negrao S."/>
            <person name="Al-Babili S."/>
            <person name="Gehring C."/>
            <person name="Roessner U."/>
            <person name="Jung C."/>
            <person name="Murphy K."/>
            <person name="Arold S.T."/>
            <person name="Gojobori T."/>
            <person name="van der Linden C.G."/>
            <person name="van Loo E.N."/>
            <person name="Jellen E.N."/>
            <person name="Maughan P.J."/>
            <person name="Tester M."/>
        </authorList>
    </citation>
    <scope>NUCLEOTIDE SEQUENCE [LARGE SCALE GENOMIC DNA]</scope>
    <source>
        <strain evidence="2">cv. PI 614886</strain>
    </source>
</reference>
<dbReference type="EnsemblPlants" id="AUR62033673-RA">
    <property type="protein sequence ID" value="AUR62033673-RA:cds"/>
    <property type="gene ID" value="AUR62033673"/>
</dbReference>
<dbReference type="Proteomes" id="UP000596660">
    <property type="component" value="Unplaced"/>
</dbReference>
<sequence>MVNPEELETYRASQVNSSPSYISLNTLLAKAKAYCKATCNTSSPLNPAHDWPKLKGPAHRSSSSSSKFSLINMNLPSPPNSSASVESHEQRKLLFKRRKGRRFSEEGPRKKKWGSKVVKDLEEGVEFSPRVERPTGKRSAKERGLGEGSGSSKRFKFGLSGEDDLWEKFQDAENGAKLLVRIQVLKILVKEDTVSSDDEVTSDVSYYLACVYGFPYSSQREEVWKTLSDLMLHYKGSWILIGDFNQLESLEQKLGGNSNIPGVLKFNFWLLENRLTSIHSMGLKYTWCNNRVQDPIYEQLDRAYANNDWKFLFPNAKLWNLPIMFSDHSPVVLDLSSNTNKKRCPYKMEAWCLKLKEVHDLVASTWVTQVQVSSLFKAQGKTKMFLKDLKNWCLTKRKLHLLQDWKCIKDDLEELQSENKIMECATFGEEISQRRESNIAMVVLETESQIKMGCIWRSINCLLL</sequence>
<name>A0A803MQX2_CHEQI</name>
<reference evidence="2" key="2">
    <citation type="submission" date="2021-03" db="UniProtKB">
        <authorList>
            <consortium name="EnsemblPlants"/>
        </authorList>
    </citation>
    <scope>IDENTIFICATION</scope>
</reference>
<accession>A0A803MQX2</accession>
<proteinExistence type="predicted"/>
<dbReference type="Gene3D" id="3.60.10.10">
    <property type="entry name" value="Endonuclease/exonuclease/phosphatase"/>
    <property type="match status" value="1"/>
</dbReference>
<feature type="region of interest" description="Disordered" evidence="1">
    <location>
        <begin position="45"/>
        <end position="109"/>
    </location>
</feature>
<feature type="compositionally biased region" description="Polar residues" evidence="1">
    <location>
        <begin position="67"/>
        <end position="85"/>
    </location>
</feature>
<dbReference type="SUPFAM" id="SSF56219">
    <property type="entry name" value="DNase I-like"/>
    <property type="match status" value="1"/>
</dbReference>
<dbReference type="PANTHER" id="PTHR33710:SF79">
    <property type="entry name" value="OS06G0205337 PROTEIN"/>
    <property type="match status" value="1"/>
</dbReference>